<dbReference type="SUPFAM" id="SSF47923">
    <property type="entry name" value="Ypt/Rab-GAP domain of gyp1p"/>
    <property type="match status" value="1"/>
</dbReference>
<evidence type="ECO:0000256" key="1">
    <source>
        <dbReference type="ARBA" id="ARBA00022468"/>
    </source>
</evidence>
<dbReference type="InterPro" id="IPR035969">
    <property type="entry name" value="Rab-GAP_TBC_sf"/>
</dbReference>
<feature type="domain" description="Rab-GAP TBC" evidence="2">
    <location>
        <begin position="1"/>
        <end position="176"/>
    </location>
</feature>
<evidence type="ECO:0000313" key="4">
    <source>
        <dbReference type="Proteomes" id="UP001201812"/>
    </source>
</evidence>
<evidence type="ECO:0000259" key="2">
    <source>
        <dbReference type="PROSITE" id="PS50086"/>
    </source>
</evidence>
<dbReference type="AlphaFoldDB" id="A0AAD4RBQ2"/>
<gene>
    <name evidence="3" type="ORF">DdX_02046</name>
</gene>
<dbReference type="PROSITE" id="PS50086">
    <property type="entry name" value="TBC_RABGAP"/>
    <property type="match status" value="1"/>
</dbReference>
<sequence length="244" mass="28091">MASGNPENPWFGHGLTFQSPLGSGRVIRQSLRLGERSRLVPVSPTTFASTGIYGFRKSGKSWIWGVFRGEAAGGMTDIAAPLFAIFRNEVIALECFEIIMHRLRTNFPINPHGIESQLNNLRSIVQVMDPDLFYQMLNNADYTHLYFAYRWFLLDFKRELTYEEIPKVWEVIWAAEKSVSSQFQLFFALALLTQYREVLIENNMDGTDVIKFFNEMAEKHNTAELLSIAREQISKLQEIVLELK</sequence>
<keyword evidence="4" id="KW-1185">Reference proteome</keyword>
<proteinExistence type="predicted"/>
<keyword evidence="1" id="KW-0343">GTPase activation</keyword>
<dbReference type="PANTHER" id="PTHR22957:SF502">
    <property type="entry name" value="SMALL G PROTEIN SIGNALING MODULATOR 2-RELATED"/>
    <property type="match status" value="1"/>
</dbReference>
<dbReference type="SMART" id="SM00164">
    <property type="entry name" value="TBC"/>
    <property type="match status" value="1"/>
</dbReference>
<dbReference type="Gene3D" id="1.10.472.80">
    <property type="entry name" value="Ypt/Rab-GAP domain of gyp1p, domain 3"/>
    <property type="match status" value="1"/>
</dbReference>
<dbReference type="Proteomes" id="UP001201812">
    <property type="component" value="Unassembled WGS sequence"/>
</dbReference>
<reference evidence="3" key="1">
    <citation type="submission" date="2022-01" db="EMBL/GenBank/DDBJ databases">
        <title>Genome Sequence Resource for Two Populations of Ditylenchus destructor, the Migratory Endoparasitic Phytonematode.</title>
        <authorList>
            <person name="Zhang H."/>
            <person name="Lin R."/>
            <person name="Xie B."/>
        </authorList>
    </citation>
    <scope>NUCLEOTIDE SEQUENCE</scope>
    <source>
        <strain evidence="3">BazhouSP</strain>
    </source>
</reference>
<dbReference type="Pfam" id="PF00566">
    <property type="entry name" value="RabGAP-TBC"/>
    <property type="match status" value="1"/>
</dbReference>
<organism evidence="3 4">
    <name type="scientific">Ditylenchus destructor</name>
    <dbReference type="NCBI Taxonomy" id="166010"/>
    <lineage>
        <taxon>Eukaryota</taxon>
        <taxon>Metazoa</taxon>
        <taxon>Ecdysozoa</taxon>
        <taxon>Nematoda</taxon>
        <taxon>Chromadorea</taxon>
        <taxon>Rhabditida</taxon>
        <taxon>Tylenchina</taxon>
        <taxon>Tylenchomorpha</taxon>
        <taxon>Sphaerularioidea</taxon>
        <taxon>Anguinidae</taxon>
        <taxon>Anguininae</taxon>
        <taxon>Ditylenchus</taxon>
    </lineage>
</organism>
<dbReference type="InterPro" id="IPR000195">
    <property type="entry name" value="Rab-GAP-TBC_dom"/>
</dbReference>
<accession>A0AAD4RBQ2</accession>
<protein>
    <submittedName>
        <fullName evidence="3">Rab-GTPase-TBC domain-containing protein</fullName>
    </submittedName>
</protein>
<dbReference type="PANTHER" id="PTHR22957">
    <property type="entry name" value="TBC1 DOMAIN FAMILY MEMBER GTPASE-ACTIVATING PROTEIN"/>
    <property type="match status" value="1"/>
</dbReference>
<dbReference type="EMBL" id="JAKKPZ010000002">
    <property type="protein sequence ID" value="KAI1725389.1"/>
    <property type="molecule type" value="Genomic_DNA"/>
</dbReference>
<evidence type="ECO:0000313" key="3">
    <source>
        <dbReference type="EMBL" id="KAI1725389.1"/>
    </source>
</evidence>
<comment type="caution">
    <text evidence="3">The sequence shown here is derived from an EMBL/GenBank/DDBJ whole genome shotgun (WGS) entry which is preliminary data.</text>
</comment>
<name>A0AAD4RBQ2_9BILA</name>
<dbReference type="GO" id="GO:0005096">
    <property type="term" value="F:GTPase activator activity"/>
    <property type="evidence" value="ECO:0007669"/>
    <property type="project" value="UniProtKB-KW"/>
</dbReference>